<reference evidence="1" key="2">
    <citation type="submission" date="2020-11" db="EMBL/GenBank/DDBJ databases">
        <authorList>
            <consortium name="NCBI Pathogen Detection Project"/>
        </authorList>
    </citation>
    <scope>NUCLEOTIDE SEQUENCE</scope>
    <source>
        <strain evidence="1">R404</strain>
    </source>
</reference>
<accession>A0AAN5LBI0</accession>
<sequence length="45" mass="5246">MFSFEFLSITFSWMMVQGKAVDIDAVTGNMNEKHRKGFLEPTFRT</sequence>
<comment type="caution">
    <text evidence="1">The sequence shown here is derived from an EMBL/GenBank/DDBJ whole genome shotgun (WGS) entry which is preliminary data.</text>
</comment>
<proteinExistence type="predicted"/>
<dbReference type="InterPro" id="IPR036295">
    <property type="entry name" value="GlgS_sf"/>
</dbReference>
<evidence type="ECO:0000313" key="2">
    <source>
        <dbReference type="Proteomes" id="UP000856143"/>
    </source>
</evidence>
<gene>
    <name evidence="1" type="ORF">I8Y21_004684</name>
</gene>
<dbReference type="Gene3D" id="1.20.970.20">
    <property type="entry name" value="Glycogen synthesis protein GlgS"/>
    <property type="match status" value="1"/>
</dbReference>
<evidence type="ECO:0000313" key="1">
    <source>
        <dbReference type="EMBL" id="HAT1683925.1"/>
    </source>
</evidence>
<reference evidence="1" key="1">
    <citation type="journal article" date="2018" name="Genome Biol.">
        <title>SKESA: strategic k-mer extension for scrupulous assemblies.</title>
        <authorList>
            <person name="Souvorov A."/>
            <person name="Agarwala R."/>
            <person name="Lipman D.J."/>
        </authorList>
    </citation>
    <scope>NUCLEOTIDE SEQUENCE</scope>
    <source>
        <strain evidence="1">R404</strain>
    </source>
</reference>
<protein>
    <submittedName>
        <fullName evidence="1">Uncharacterized protein</fullName>
    </submittedName>
</protein>
<dbReference type="Pfam" id="PF08971">
    <property type="entry name" value="GlgS"/>
    <property type="match status" value="1"/>
</dbReference>
<dbReference type="InterPro" id="IPR015065">
    <property type="entry name" value="GlgS"/>
</dbReference>
<dbReference type="EMBL" id="DACSEO010000078">
    <property type="protein sequence ID" value="HAT1683925.1"/>
    <property type="molecule type" value="Genomic_DNA"/>
</dbReference>
<dbReference type="SUPFAM" id="SSF109747">
    <property type="entry name" value="Glycogen synthesis protein GlgS"/>
    <property type="match status" value="1"/>
</dbReference>
<name>A0AAN5LBI0_KLEOX</name>
<dbReference type="AlphaFoldDB" id="A0AAN5LBI0"/>
<dbReference type="Proteomes" id="UP000856143">
    <property type="component" value="Unassembled WGS sequence"/>
</dbReference>
<organism evidence="1 2">
    <name type="scientific">Klebsiella oxytoca</name>
    <dbReference type="NCBI Taxonomy" id="571"/>
    <lineage>
        <taxon>Bacteria</taxon>
        <taxon>Pseudomonadati</taxon>
        <taxon>Pseudomonadota</taxon>
        <taxon>Gammaproteobacteria</taxon>
        <taxon>Enterobacterales</taxon>
        <taxon>Enterobacteriaceae</taxon>
        <taxon>Klebsiella/Raoultella group</taxon>
        <taxon>Klebsiella</taxon>
    </lineage>
</organism>